<proteinExistence type="predicted"/>
<evidence type="ECO:0000313" key="1">
    <source>
        <dbReference type="EMBL" id="KAG0425064.1"/>
    </source>
</evidence>
<gene>
    <name evidence="1" type="ORF">HPB47_027749</name>
</gene>
<reference evidence="1 2" key="1">
    <citation type="journal article" date="2020" name="Cell">
        <title>Large-Scale Comparative Analyses of Tick Genomes Elucidate Their Genetic Diversity and Vector Capacities.</title>
        <authorList>
            <consortium name="Tick Genome and Microbiome Consortium (TIGMIC)"/>
            <person name="Jia N."/>
            <person name="Wang J."/>
            <person name="Shi W."/>
            <person name="Du L."/>
            <person name="Sun Y."/>
            <person name="Zhan W."/>
            <person name="Jiang J.F."/>
            <person name="Wang Q."/>
            <person name="Zhang B."/>
            <person name="Ji P."/>
            <person name="Bell-Sakyi L."/>
            <person name="Cui X.M."/>
            <person name="Yuan T.T."/>
            <person name="Jiang B.G."/>
            <person name="Yang W.F."/>
            <person name="Lam T.T."/>
            <person name="Chang Q.C."/>
            <person name="Ding S.J."/>
            <person name="Wang X.J."/>
            <person name="Zhu J.G."/>
            <person name="Ruan X.D."/>
            <person name="Zhao L."/>
            <person name="Wei J.T."/>
            <person name="Ye R.Z."/>
            <person name="Que T.C."/>
            <person name="Du C.H."/>
            <person name="Zhou Y.H."/>
            <person name="Cheng J.X."/>
            <person name="Dai P.F."/>
            <person name="Guo W.B."/>
            <person name="Han X.H."/>
            <person name="Huang E.J."/>
            <person name="Li L.F."/>
            <person name="Wei W."/>
            <person name="Gao Y.C."/>
            <person name="Liu J.Z."/>
            <person name="Shao H.Z."/>
            <person name="Wang X."/>
            <person name="Wang C.C."/>
            <person name="Yang T.C."/>
            <person name="Huo Q.B."/>
            <person name="Li W."/>
            <person name="Chen H.Y."/>
            <person name="Chen S.E."/>
            <person name="Zhou L.G."/>
            <person name="Ni X.B."/>
            <person name="Tian J.H."/>
            <person name="Sheng Y."/>
            <person name="Liu T."/>
            <person name="Pan Y.S."/>
            <person name="Xia L.Y."/>
            <person name="Li J."/>
            <person name="Zhao F."/>
            <person name="Cao W.C."/>
        </authorList>
    </citation>
    <scope>NUCLEOTIDE SEQUENCE [LARGE SCALE GENOMIC DNA]</scope>
    <source>
        <strain evidence="1">Iper-2018</strain>
    </source>
</reference>
<organism evidence="1 2">
    <name type="scientific">Ixodes persulcatus</name>
    <name type="common">Taiga tick</name>
    <dbReference type="NCBI Taxonomy" id="34615"/>
    <lineage>
        <taxon>Eukaryota</taxon>
        <taxon>Metazoa</taxon>
        <taxon>Ecdysozoa</taxon>
        <taxon>Arthropoda</taxon>
        <taxon>Chelicerata</taxon>
        <taxon>Arachnida</taxon>
        <taxon>Acari</taxon>
        <taxon>Parasitiformes</taxon>
        <taxon>Ixodida</taxon>
        <taxon>Ixodoidea</taxon>
        <taxon>Ixodidae</taxon>
        <taxon>Ixodinae</taxon>
        <taxon>Ixodes</taxon>
    </lineage>
</organism>
<keyword evidence="2" id="KW-1185">Reference proteome</keyword>
<comment type="caution">
    <text evidence="1">The sequence shown here is derived from an EMBL/GenBank/DDBJ whole genome shotgun (WGS) entry which is preliminary data.</text>
</comment>
<dbReference type="EMBL" id="JABSTQ010009895">
    <property type="protein sequence ID" value="KAG0425064.1"/>
    <property type="molecule type" value="Genomic_DNA"/>
</dbReference>
<protein>
    <submittedName>
        <fullName evidence="1">Uncharacterized protein</fullName>
    </submittedName>
</protein>
<sequence>MKIAEKWPIDALCYQILAIQICDPVTLWLHRRTARLCIVLCQRDVTHDNPRSAHDQTEWRSLGLAGRLAIVTGGASGIGRSVCMVLAREGVTIVVADRNRTGSNETVQMLQASHNGDHRAIFVDVSNSTAVSNLFKEIEASFPDRKISVVVNSAGITGPQTPFAETSDAMFDDVVGTNLRGTFLIDRATVRHMLSNNVTDGAIVNIASIAARTVLPRGAPYSTSKGGVVTLTKALALEVASRGIRVNAILPGPVDTPLLATAPADIVSVLIAQTSMKRKARPEEISETIAFMCSPKSSFMTGAAVEITG</sequence>
<evidence type="ECO:0000313" key="2">
    <source>
        <dbReference type="Proteomes" id="UP000805193"/>
    </source>
</evidence>
<accession>A0AC60PV58</accession>
<dbReference type="Proteomes" id="UP000805193">
    <property type="component" value="Unassembled WGS sequence"/>
</dbReference>
<name>A0AC60PV58_IXOPE</name>